<dbReference type="EMBL" id="JPUO02000088">
    <property type="protein sequence ID" value="OQP81633.1"/>
    <property type="molecule type" value="Genomic_DNA"/>
</dbReference>
<evidence type="ECO:0000256" key="12">
    <source>
        <dbReference type="ARBA" id="ARBA00034005"/>
    </source>
</evidence>
<keyword evidence="14" id="KW-0464">Manganese</keyword>
<feature type="binding site" evidence="14">
    <location>
        <position position="434"/>
    </location>
    <ligand>
        <name>Zn(2+)</name>
        <dbReference type="ChEBI" id="CHEBI:29105"/>
    </ligand>
</feature>
<evidence type="ECO:0000256" key="3">
    <source>
        <dbReference type="ARBA" id="ARBA00013308"/>
    </source>
</evidence>
<evidence type="ECO:0000256" key="10">
    <source>
        <dbReference type="ARBA" id="ARBA00023027"/>
    </source>
</evidence>
<dbReference type="InterPro" id="IPR012340">
    <property type="entry name" value="NA-bd_OB-fold"/>
</dbReference>
<sequence length="834" mass="90817">MTASPDPAQRIDALRRRIEDANYRYHVLDEPQMADADYDKLMRELEALERAHPELASADSPTQRVGHLAASRFAEVRHALPMLSLGNAFSDEEVTEFVRRISERLEVKQPLFSAEPKLDGLAISLRYENGEFVQGATRGDGATGEDVSANLRTVKAIPLRLRGEGWPQVLEVRGEVYMPRAAFEAYNAQMRAQGGKVLANPRNGAAGSLRQLDARITAQRPLSFFAYGVGEVSEGALPQTHSAILAQLRAWGFPVSALVEVVQGSDGLLAYYQRIGAARDGLAFDIDGVVYKLDDLAGQREMGFVSRAPRWAVAHKFPAQEQSTTVEAIEIQIGRTGAATPVARLKPVHVAGVIVTNATLHNADQIARLDVRVGDTVIVRRAGDVIPEVAAVVADQRPPGTQAWQMPTQCPVCGSQIVREEGQAVWRCSGELTCPAQRKEAFRHFVSRRAMDVDGLGEKFIEVLVDSSLVKGMADLYLLSVDQLLQLRLISTAESPHAFLREAREHMAESKYRELEGLIGLQGVDLVNADAAAPENWQANILRLQFKGFDWNRKKIATKWAENLIEAIETSRDTTLERFLFALGIEHVGESTAKALSAWFGDLELIRRLPWPLFKRVPDIGGEVACSLGHFFDQAGNQQAINDLLQRGVRIGDTHPPSPKLREALSFASVLEDMDIPKVTPVRAQQLAAAVDSFVALRTAGADVLQQAGVPAPVVAAMLQWLDRPENAALAIAAQQAMETVLARLPEADALQTGPLDGQTVVITGTLAALTRDAAKQRLEALGAKVAGSVSKKTAFLVAGEEAGSKLDKAQSLGVEIWDEARLLAFLGEHGQQP</sequence>
<keyword evidence="6 14" id="KW-0479">Metal-binding</keyword>
<dbReference type="InterPro" id="IPR013839">
    <property type="entry name" value="DNAligase_adenylation"/>
</dbReference>
<dbReference type="Gene3D" id="2.40.50.140">
    <property type="entry name" value="Nucleic acid-binding proteins"/>
    <property type="match status" value="1"/>
</dbReference>
<dbReference type="Pfam" id="PF00533">
    <property type="entry name" value="BRCT"/>
    <property type="match status" value="1"/>
</dbReference>
<dbReference type="CDD" id="cd00114">
    <property type="entry name" value="LIGANc"/>
    <property type="match status" value="1"/>
</dbReference>
<dbReference type="PANTHER" id="PTHR23389:SF9">
    <property type="entry name" value="DNA LIGASE"/>
    <property type="match status" value="1"/>
</dbReference>
<feature type="binding site" evidence="14">
    <location>
        <position position="410"/>
    </location>
    <ligand>
        <name>Zn(2+)</name>
        <dbReference type="ChEBI" id="CHEBI:29105"/>
    </ligand>
</feature>
<evidence type="ECO:0000256" key="4">
    <source>
        <dbReference type="ARBA" id="ARBA00022598"/>
    </source>
</evidence>
<feature type="binding site" evidence="14">
    <location>
        <position position="413"/>
    </location>
    <ligand>
        <name>Zn(2+)</name>
        <dbReference type="ChEBI" id="CHEBI:29105"/>
    </ligand>
</feature>
<dbReference type="PROSITE" id="PS50172">
    <property type="entry name" value="BRCT"/>
    <property type="match status" value="1"/>
</dbReference>
<feature type="binding site" evidence="14">
    <location>
        <begin position="84"/>
        <end position="85"/>
    </location>
    <ligand>
        <name>NAD(+)</name>
        <dbReference type="ChEBI" id="CHEBI:57540"/>
    </ligand>
</feature>
<dbReference type="CDD" id="cd17748">
    <property type="entry name" value="BRCT_DNA_ligase_like"/>
    <property type="match status" value="1"/>
</dbReference>
<dbReference type="InterPro" id="IPR041663">
    <property type="entry name" value="DisA/LigA_HHH"/>
</dbReference>
<dbReference type="Pfam" id="PF12826">
    <property type="entry name" value="HHH_2"/>
    <property type="match status" value="1"/>
</dbReference>
<comment type="catalytic activity">
    <reaction evidence="12 14">
        <text>NAD(+) + (deoxyribonucleotide)n-3'-hydroxyl + 5'-phospho-(deoxyribonucleotide)m = (deoxyribonucleotide)n+m + AMP + beta-nicotinamide D-nucleotide.</text>
        <dbReference type="EC" id="6.5.1.2"/>
    </reaction>
</comment>
<evidence type="ECO:0000256" key="1">
    <source>
        <dbReference type="ARBA" id="ARBA00004067"/>
    </source>
</evidence>
<feature type="binding site" evidence="14">
    <location>
        <position position="316"/>
    </location>
    <ligand>
        <name>NAD(+)</name>
        <dbReference type="ChEBI" id="CHEBI:57540"/>
    </ligand>
</feature>
<reference evidence="16 17" key="1">
    <citation type="journal article" date="2016" name="Plant Pathol.">
        <title>Genetic characterization of strains named as Xanthomonas axonopodis pv. dieffenbachiae leads to a taxonomic revision of the X. axonopodis species complex.</title>
        <authorList>
            <person name="Constantin E.C."/>
            <person name="Cleenwerck I."/>
            <person name="Maes M."/>
            <person name="Baeyen S."/>
            <person name="Van Malderghem C."/>
            <person name="De Vos P."/>
            <person name="Cottyn B."/>
        </authorList>
    </citation>
    <scope>NUCLEOTIDE SEQUENCE [LARGE SCALE GENOMIC DNA]</scope>
    <source>
        <strain evidence="17">LMG9055</strain>
    </source>
</reference>
<evidence type="ECO:0000256" key="6">
    <source>
        <dbReference type="ARBA" id="ARBA00022723"/>
    </source>
</evidence>
<dbReference type="InterPro" id="IPR013840">
    <property type="entry name" value="DNAligase_N"/>
</dbReference>
<gene>
    <name evidence="14" type="primary">ligA</name>
    <name evidence="16" type="ORF">IA54_003835</name>
</gene>
<dbReference type="FunFam" id="2.40.50.140:FF:000012">
    <property type="entry name" value="DNA ligase"/>
    <property type="match status" value="1"/>
</dbReference>
<dbReference type="PROSITE" id="PS01055">
    <property type="entry name" value="DNA_LIGASE_N1"/>
    <property type="match status" value="1"/>
</dbReference>
<dbReference type="EC" id="6.5.1.2" evidence="2 14"/>
<evidence type="ECO:0000256" key="14">
    <source>
        <dbReference type="HAMAP-Rule" id="MF_01588"/>
    </source>
</evidence>
<dbReference type="InterPro" id="IPR001679">
    <property type="entry name" value="DNA_ligase"/>
</dbReference>
<keyword evidence="7 14" id="KW-0227">DNA damage</keyword>
<keyword evidence="9 14" id="KW-0460">Magnesium</keyword>
<evidence type="ECO:0000256" key="5">
    <source>
        <dbReference type="ARBA" id="ARBA00022705"/>
    </source>
</evidence>
<dbReference type="SUPFAM" id="SSF47781">
    <property type="entry name" value="RuvA domain 2-like"/>
    <property type="match status" value="2"/>
</dbReference>
<evidence type="ECO:0000256" key="7">
    <source>
        <dbReference type="ARBA" id="ARBA00022763"/>
    </source>
</evidence>
<dbReference type="SUPFAM" id="SSF50249">
    <property type="entry name" value="Nucleic acid-binding proteins"/>
    <property type="match status" value="1"/>
</dbReference>
<keyword evidence="4 14" id="KW-0436">Ligase</keyword>
<dbReference type="SUPFAM" id="SSF56091">
    <property type="entry name" value="DNA ligase/mRNA capping enzyme, catalytic domain"/>
    <property type="match status" value="1"/>
</dbReference>
<feature type="binding site" evidence="14">
    <location>
        <position position="175"/>
    </location>
    <ligand>
        <name>NAD(+)</name>
        <dbReference type="ChEBI" id="CHEBI:57540"/>
    </ligand>
</feature>
<dbReference type="FunFam" id="1.10.287.610:FF:000002">
    <property type="entry name" value="DNA ligase"/>
    <property type="match status" value="1"/>
</dbReference>
<evidence type="ECO:0000256" key="2">
    <source>
        <dbReference type="ARBA" id="ARBA00012722"/>
    </source>
</evidence>
<dbReference type="NCBIfam" id="NF005932">
    <property type="entry name" value="PRK07956.1"/>
    <property type="match status" value="1"/>
</dbReference>
<dbReference type="Gene3D" id="1.10.150.20">
    <property type="entry name" value="5' to 3' exonuclease, C-terminal subdomain"/>
    <property type="match status" value="2"/>
</dbReference>
<dbReference type="GO" id="GO:0005829">
    <property type="term" value="C:cytosol"/>
    <property type="evidence" value="ECO:0007669"/>
    <property type="project" value="TreeGrafter"/>
</dbReference>
<dbReference type="InterPro" id="IPR004150">
    <property type="entry name" value="NAD_DNA_ligase_OB"/>
</dbReference>
<keyword evidence="5 14" id="KW-0235">DNA replication</keyword>
<organism evidence="16 17">
    <name type="scientific">Xanthomonas phaseoli pv. syngonii LMG 9055</name>
    <dbReference type="NCBI Taxonomy" id="1437878"/>
    <lineage>
        <taxon>Bacteria</taxon>
        <taxon>Pseudomonadati</taxon>
        <taxon>Pseudomonadota</taxon>
        <taxon>Gammaproteobacteria</taxon>
        <taxon>Lysobacterales</taxon>
        <taxon>Lysobacteraceae</taxon>
        <taxon>Xanthomonas</taxon>
    </lineage>
</organism>
<keyword evidence="10 14" id="KW-0520">NAD</keyword>
<comment type="caution">
    <text evidence="14">Lacks conserved residue(s) required for the propagation of feature annotation.</text>
</comment>
<feature type="binding site" evidence="14">
    <location>
        <position position="138"/>
    </location>
    <ligand>
        <name>NAD(+)</name>
        <dbReference type="ChEBI" id="CHEBI:57540"/>
    </ligand>
</feature>
<evidence type="ECO:0000256" key="11">
    <source>
        <dbReference type="ARBA" id="ARBA00023204"/>
    </source>
</evidence>
<keyword evidence="8 14" id="KW-0862">Zinc</keyword>
<dbReference type="GO" id="GO:0006281">
    <property type="term" value="P:DNA repair"/>
    <property type="evidence" value="ECO:0007669"/>
    <property type="project" value="UniProtKB-KW"/>
</dbReference>
<proteinExistence type="inferred from homology"/>
<feature type="binding site" evidence="14">
    <location>
        <begin position="35"/>
        <end position="39"/>
    </location>
    <ligand>
        <name>NAD(+)</name>
        <dbReference type="ChEBI" id="CHEBI:57540"/>
    </ligand>
</feature>
<dbReference type="InterPro" id="IPR018239">
    <property type="entry name" value="DNA_ligase_AS"/>
</dbReference>
<accession>A0A1V9HFH8</accession>
<dbReference type="FunFam" id="3.40.50.10190:FF:000054">
    <property type="entry name" value="DNA ligase"/>
    <property type="match status" value="1"/>
</dbReference>
<dbReference type="Proteomes" id="UP000050343">
    <property type="component" value="Unassembled WGS sequence"/>
</dbReference>
<feature type="domain" description="BRCT" evidence="15">
    <location>
        <begin position="751"/>
        <end position="817"/>
    </location>
</feature>
<dbReference type="FunFam" id="3.30.470.30:FF:000001">
    <property type="entry name" value="DNA ligase"/>
    <property type="match status" value="1"/>
</dbReference>
<evidence type="ECO:0000313" key="16">
    <source>
        <dbReference type="EMBL" id="OQP81633.1"/>
    </source>
</evidence>
<dbReference type="AlphaFoldDB" id="A0A1V9HFH8"/>
<evidence type="ECO:0000256" key="9">
    <source>
        <dbReference type="ARBA" id="ARBA00022842"/>
    </source>
</evidence>
<feature type="binding site" evidence="14">
    <location>
        <position position="115"/>
    </location>
    <ligand>
        <name>NAD(+)</name>
        <dbReference type="ChEBI" id="CHEBI:57540"/>
    </ligand>
</feature>
<dbReference type="NCBIfam" id="TIGR00575">
    <property type="entry name" value="dnlj"/>
    <property type="match status" value="1"/>
</dbReference>
<dbReference type="SMART" id="SM00532">
    <property type="entry name" value="LIGANc"/>
    <property type="match status" value="1"/>
</dbReference>
<evidence type="ECO:0000313" key="17">
    <source>
        <dbReference type="Proteomes" id="UP000050343"/>
    </source>
</evidence>
<dbReference type="Pfam" id="PF03119">
    <property type="entry name" value="DNA_ligase_ZBD"/>
    <property type="match status" value="1"/>
</dbReference>
<dbReference type="Gene3D" id="1.10.287.610">
    <property type="entry name" value="Helix hairpin bin"/>
    <property type="match status" value="1"/>
</dbReference>
<dbReference type="InterPro" id="IPR010994">
    <property type="entry name" value="RuvA_2-like"/>
</dbReference>
<dbReference type="InterPro" id="IPR001357">
    <property type="entry name" value="BRCT_dom"/>
</dbReference>
<evidence type="ECO:0000259" key="15">
    <source>
        <dbReference type="PROSITE" id="PS50172"/>
    </source>
</evidence>
<comment type="cofactor">
    <cofactor evidence="14">
        <name>Mg(2+)</name>
        <dbReference type="ChEBI" id="CHEBI:18420"/>
    </cofactor>
    <cofactor evidence="14">
        <name>Mn(2+)</name>
        <dbReference type="ChEBI" id="CHEBI:29035"/>
    </cofactor>
</comment>
<dbReference type="InterPro" id="IPR036420">
    <property type="entry name" value="BRCT_dom_sf"/>
</dbReference>
<dbReference type="Gene3D" id="3.40.50.10190">
    <property type="entry name" value="BRCT domain"/>
    <property type="match status" value="1"/>
</dbReference>
<dbReference type="GO" id="GO:0046872">
    <property type="term" value="F:metal ion binding"/>
    <property type="evidence" value="ECO:0007669"/>
    <property type="project" value="UniProtKB-KW"/>
</dbReference>
<keyword evidence="11 14" id="KW-0234">DNA repair</keyword>
<dbReference type="FunFam" id="1.10.150.20:FF:000006">
    <property type="entry name" value="DNA ligase"/>
    <property type="match status" value="1"/>
</dbReference>
<dbReference type="SMART" id="SM00292">
    <property type="entry name" value="BRCT"/>
    <property type="match status" value="1"/>
</dbReference>
<evidence type="ECO:0000256" key="13">
    <source>
        <dbReference type="ARBA" id="ARBA00060881"/>
    </source>
</evidence>
<comment type="function">
    <text evidence="1 14">DNA ligase that catalyzes the formation of phosphodiester linkages between 5'-phosphoryl and 3'-hydroxyl groups in double-stranded DNA using NAD as a coenzyme and as the energy source for the reaction. It is essential for DNA replication and repair of damaged DNA.</text>
</comment>
<comment type="caution">
    <text evidence="16">The sequence shown here is derived from an EMBL/GenBank/DDBJ whole genome shotgun (WGS) entry which is preliminary data.</text>
</comment>
<feature type="binding site" evidence="14">
    <location>
        <position position="292"/>
    </location>
    <ligand>
        <name>NAD(+)</name>
        <dbReference type="ChEBI" id="CHEBI:57540"/>
    </ligand>
</feature>
<reference evidence="16 17" key="2">
    <citation type="journal article" date="2017" name="Plant Pathol.">
        <title>Pathogenicity and virulence gene content of Xanthomonas strains infecting Araceae, formerly known as Xanthomonas axonopodis pv. dieffenbachiae.</title>
        <authorList>
            <person name="Constantin E.C."/>
            <person name="Haegeman A."/>
            <person name="Van Vaerenbergh J."/>
            <person name="Baeyen S."/>
            <person name="Van Malderghem C."/>
            <person name="Maes M."/>
            <person name="Cottyn B."/>
        </authorList>
    </citation>
    <scope>NUCLEOTIDE SEQUENCE [LARGE SCALE GENOMIC DNA]</scope>
    <source>
        <strain evidence="17">LMG9055</strain>
    </source>
</reference>
<dbReference type="Gene3D" id="3.30.470.30">
    <property type="entry name" value="DNA ligase/mRNA capping enzyme"/>
    <property type="match status" value="1"/>
</dbReference>
<name>A0A1V9HFH8_9XANT</name>
<dbReference type="Pfam" id="PF03120">
    <property type="entry name" value="OB_DNA_ligase"/>
    <property type="match status" value="1"/>
</dbReference>
<dbReference type="PIRSF" id="PIRSF001604">
    <property type="entry name" value="LigA"/>
    <property type="match status" value="1"/>
</dbReference>
<feature type="active site" description="N6-AMP-lysine intermediate" evidence="14">
    <location>
        <position position="117"/>
    </location>
</feature>
<dbReference type="Pfam" id="PF01653">
    <property type="entry name" value="DNA_ligase_aden"/>
    <property type="match status" value="1"/>
</dbReference>
<dbReference type="GO" id="GO:0006260">
    <property type="term" value="P:DNA replication"/>
    <property type="evidence" value="ECO:0007669"/>
    <property type="project" value="UniProtKB-KW"/>
</dbReference>
<evidence type="ECO:0000256" key="8">
    <source>
        <dbReference type="ARBA" id="ARBA00022833"/>
    </source>
</evidence>
<dbReference type="PANTHER" id="PTHR23389">
    <property type="entry name" value="CHROMOSOME TRANSMISSION FIDELITY FACTOR 18"/>
    <property type="match status" value="1"/>
</dbReference>
<dbReference type="Gene3D" id="6.20.10.30">
    <property type="match status" value="1"/>
</dbReference>
<dbReference type="HAMAP" id="MF_01588">
    <property type="entry name" value="DNA_ligase_A"/>
    <property type="match status" value="1"/>
</dbReference>
<protein>
    <recommendedName>
        <fullName evidence="3 14">DNA ligase</fullName>
        <ecNumber evidence="2 14">6.5.1.2</ecNumber>
    </recommendedName>
    <alternativeName>
        <fullName evidence="14">Polydeoxyribonucleotide synthase [NAD(+)]</fullName>
    </alternativeName>
</protein>
<dbReference type="GO" id="GO:0003911">
    <property type="term" value="F:DNA ligase (NAD+) activity"/>
    <property type="evidence" value="ECO:0007669"/>
    <property type="project" value="UniProtKB-UniRule"/>
</dbReference>
<comment type="similarity">
    <text evidence="13 14">Belongs to the NAD-dependent DNA ligase family. LigA subfamily.</text>
</comment>
<dbReference type="SUPFAM" id="SSF52113">
    <property type="entry name" value="BRCT domain"/>
    <property type="match status" value="1"/>
</dbReference>
<dbReference type="InterPro" id="IPR004149">
    <property type="entry name" value="Znf_DNAligase_C4"/>
</dbReference>